<dbReference type="AlphaFoldDB" id="A0A6P7FK19"/>
<protein>
    <submittedName>
        <fullName evidence="2">Uncharacterized protein LOC114331183</fullName>
    </submittedName>
</protein>
<gene>
    <name evidence="2" type="primary">LOC114331183</name>
</gene>
<dbReference type="KEGG" id="dvv:114331183"/>
<evidence type="ECO:0000256" key="1">
    <source>
        <dbReference type="SAM" id="SignalP"/>
    </source>
</evidence>
<feature type="chain" id="PRO_5028234354" evidence="1">
    <location>
        <begin position="21"/>
        <end position="166"/>
    </location>
</feature>
<name>A0A6P7FK19_DIAVI</name>
<keyword evidence="1" id="KW-0732">Signal</keyword>
<dbReference type="RefSeq" id="XP_028136479.1">
    <property type="nucleotide sequence ID" value="XM_028280678.1"/>
</dbReference>
<proteinExistence type="predicted"/>
<feature type="signal peptide" evidence="1">
    <location>
        <begin position="1"/>
        <end position="20"/>
    </location>
</feature>
<organism evidence="2">
    <name type="scientific">Diabrotica virgifera virgifera</name>
    <name type="common">western corn rootworm</name>
    <dbReference type="NCBI Taxonomy" id="50390"/>
    <lineage>
        <taxon>Eukaryota</taxon>
        <taxon>Metazoa</taxon>
        <taxon>Ecdysozoa</taxon>
        <taxon>Arthropoda</taxon>
        <taxon>Hexapoda</taxon>
        <taxon>Insecta</taxon>
        <taxon>Pterygota</taxon>
        <taxon>Neoptera</taxon>
        <taxon>Endopterygota</taxon>
        <taxon>Coleoptera</taxon>
        <taxon>Polyphaga</taxon>
        <taxon>Cucujiformia</taxon>
        <taxon>Chrysomeloidea</taxon>
        <taxon>Chrysomelidae</taxon>
        <taxon>Galerucinae</taxon>
        <taxon>Diabroticina</taxon>
        <taxon>Diabroticites</taxon>
        <taxon>Diabrotica</taxon>
    </lineage>
</organism>
<reference evidence="2" key="1">
    <citation type="submission" date="2025-08" db="UniProtKB">
        <authorList>
            <consortium name="RefSeq"/>
        </authorList>
    </citation>
    <scope>IDENTIFICATION</scope>
    <source>
        <tissue evidence="2">Whole insect</tissue>
    </source>
</reference>
<evidence type="ECO:0000313" key="2">
    <source>
        <dbReference type="RefSeq" id="XP_028136479.1"/>
    </source>
</evidence>
<accession>A0A6P7FK19</accession>
<sequence>MKLLIIFVAICIGGIQLSEAKLCCPKPKTEIIITDANVAAFIGCLKNLVEAHNKPKKFHQQIVEQAHTVANKLTVTVKATGTRSLINDLKKLLRTIYNSLAPLIALVLPRGKDLFDVAAEAAQKVVRWFVHNNAPLVDLLDKIVLAFSSVARVTIESILEIIIGPL</sequence>
<dbReference type="InParanoid" id="A0A6P7FK19"/>